<comment type="caution">
    <text evidence="8">The sequence shown here is derived from an EMBL/GenBank/DDBJ whole genome shotgun (WGS) entry which is preliminary data.</text>
</comment>
<comment type="subcellular location">
    <subcellularLocation>
        <location evidence="1">Cell membrane</location>
        <topology evidence="1">Multi-pass membrane protein</topology>
    </subcellularLocation>
</comment>
<dbReference type="GO" id="GO:0005886">
    <property type="term" value="C:plasma membrane"/>
    <property type="evidence" value="ECO:0007669"/>
    <property type="project" value="UniProtKB-SubCell"/>
</dbReference>
<protein>
    <submittedName>
        <fullName evidence="8">MFS transporter</fullName>
    </submittedName>
</protein>
<dbReference type="GO" id="GO:0022857">
    <property type="term" value="F:transmembrane transporter activity"/>
    <property type="evidence" value="ECO:0007669"/>
    <property type="project" value="InterPro"/>
</dbReference>
<keyword evidence="6 7" id="KW-0472">Membrane</keyword>
<name>A0A918X7V3_9ACTN</name>
<evidence type="ECO:0000256" key="6">
    <source>
        <dbReference type="ARBA" id="ARBA00023136"/>
    </source>
</evidence>
<dbReference type="Proteomes" id="UP000638353">
    <property type="component" value="Unassembled WGS sequence"/>
</dbReference>
<keyword evidence="2" id="KW-0813">Transport</keyword>
<feature type="transmembrane region" description="Helical" evidence="7">
    <location>
        <begin position="336"/>
        <end position="355"/>
    </location>
</feature>
<feature type="transmembrane region" description="Helical" evidence="7">
    <location>
        <begin position="245"/>
        <end position="270"/>
    </location>
</feature>
<keyword evidence="3" id="KW-1003">Cell membrane</keyword>
<dbReference type="PANTHER" id="PTHR23517:SF2">
    <property type="entry name" value="MULTIDRUG RESISTANCE PROTEIN MDTH"/>
    <property type="match status" value="1"/>
</dbReference>
<evidence type="ECO:0000256" key="5">
    <source>
        <dbReference type="ARBA" id="ARBA00022989"/>
    </source>
</evidence>
<reference evidence="8" key="1">
    <citation type="journal article" date="2014" name="Int. J. Syst. Evol. Microbiol.">
        <title>Complete genome sequence of Corynebacterium casei LMG S-19264T (=DSM 44701T), isolated from a smear-ripened cheese.</title>
        <authorList>
            <consortium name="US DOE Joint Genome Institute (JGI-PGF)"/>
            <person name="Walter F."/>
            <person name="Albersmeier A."/>
            <person name="Kalinowski J."/>
            <person name="Ruckert C."/>
        </authorList>
    </citation>
    <scope>NUCLEOTIDE SEQUENCE</scope>
    <source>
        <strain evidence="8">JCM 4637</strain>
    </source>
</reference>
<feature type="transmembrane region" description="Helical" evidence="7">
    <location>
        <begin position="282"/>
        <end position="300"/>
    </location>
</feature>
<evidence type="ECO:0000256" key="3">
    <source>
        <dbReference type="ARBA" id="ARBA00022475"/>
    </source>
</evidence>
<evidence type="ECO:0000256" key="1">
    <source>
        <dbReference type="ARBA" id="ARBA00004651"/>
    </source>
</evidence>
<feature type="transmembrane region" description="Helical" evidence="7">
    <location>
        <begin position="62"/>
        <end position="87"/>
    </location>
</feature>
<evidence type="ECO:0000313" key="9">
    <source>
        <dbReference type="Proteomes" id="UP000638353"/>
    </source>
</evidence>
<dbReference type="SUPFAM" id="SSF103473">
    <property type="entry name" value="MFS general substrate transporter"/>
    <property type="match status" value="1"/>
</dbReference>
<proteinExistence type="predicted"/>
<dbReference type="Pfam" id="PF07690">
    <property type="entry name" value="MFS_1"/>
    <property type="match status" value="1"/>
</dbReference>
<feature type="transmembrane region" description="Helical" evidence="7">
    <location>
        <begin position="167"/>
        <end position="186"/>
    </location>
</feature>
<keyword evidence="4 7" id="KW-0812">Transmembrane</keyword>
<dbReference type="InterPro" id="IPR011701">
    <property type="entry name" value="MFS"/>
</dbReference>
<gene>
    <name evidence="8" type="ORF">GCM10010334_79340</name>
</gene>
<reference evidence="8" key="2">
    <citation type="submission" date="2020-09" db="EMBL/GenBank/DDBJ databases">
        <authorList>
            <person name="Sun Q."/>
            <person name="Ohkuma M."/>
        </authorList>
    </citation>
    <scope>NUCLEOTIDE SEQUENCE</scope>
    <source>
        <strain evidence="8">JCM 4637</strain>
    </source>
</reference>
<evidence type="ECO:0000256" key="7">
    <source>
        <dbReference type="SAM" id="Phobius"/>
    </source>
</evidence>
<organism evidence="8 9">
    <name type="scientific">Streptomyces finlayi</name>
    <dbReference type="NCBI Taxonomy" id="67296"/>
    <lineage>
        <taxon>Bacteria</taxon>
        <taxon>Bacillati</taxon>
        <taxon>Actinomycetota</taxon>
        <taxon>Actinomycetes</taxon>
        <taxon>Kitasatosporales</taxon>
        <taxon>Streptomycetaceae</taxon>
        <taxon>Streptomyces</taxon>
    </lineage>
</organism>
<accession>A0A918X7V3</accession>
<dbReference type="EMBL" id="BMVC01000026">
    <property type="protein sequence ID" value="GHD17428.1"/>
    <property type="molecule type" value="Genomic_DNA"/>
</dbReference>
<dbReference type="AlphaFoldDB" id="A0A918X7V3"/>
<feature type="transmembrane region" description="Helical" evidence="7">
    <location>
        <begin position="312"/>
        <end position="330"/>
    </location>
</feature>
<dbReference type="InterPro" id="IPR036259">
    <property type="entry name" value="MFS_trans_sf"/>
</dbReference>
<keyword evidence="5 7" id="KW-1133">Transmembrane helix</keyword>
<dbReference type="InterPro" id="IPR050171">
    <property type="entry name" value="MFS_Transporters"/>
</dbReference>
<evidence type="ECO:0000256" key="4">
    <source>
        <dbReference type="ARBA" id="ARBA00022692"/>
    </source>
</evidence>
<dbReference type="Gene3D" id="1.20.1250.20">
    <property type="entry name" value="MFS general substrate transporter like domains"/>
    <property type="match status" value="1"/>
</dbReference>
<evidence type="ECO:0000256" key="2">
    <source>
        <dbReference type="ARBA" id="ARBA00022448"/>
    </source>
</evidence>
<evidence type="ECO:0000313" key="8">
    <source>
        <dbReference type="EMBL" id="GHD17428.1"/>
    </source>
</evidence>
<dbReference type="PANTHER" id="PTHR23517">
    <property type="entry name" value="RESISTANCE PROTEIN MDTM, PUTATIVE-RELATED-RELATED"/>
    <property type="match status" value="1"/>
</dbReference>
<sequence>MCCHVTHYVSIQKRTQGGTVPQIDRTAWQDRIPGGRDGRRLLAVSLVDKTGSGLWAGTAALYFTYVAGLSVAQVGLLLAISAGVGIAGAPLAGRLADRFPVTHVLVATQLLRAVGSAALLLTDDFALLVAFAAATSLGDRATSVLTKLFAARISGPHRVRFQAVNRTVVNIGFAVGGLAAAGALAIGSTTAYQALVVGNALSSLLAAAIVTRCTEPAHPSRVITTSDTEKPAPTPRSNPWRDRTYLLYTATEAVLFLDDVIFSVGLPLWIVHATDAPHGLAPLLLVLNNVLVVAFQVPMAKLAPTTRAAHRLLLPLAGAFVIGTAALAASAAGGTWTAVAALVVAAAALTCAEMLHATLSWELSVVLAADDAQGAYLGVHGLAVSVQRSAGPLVVSAAIAAGPPGWLGLGAILTATALAQYSLTRDHLTEPALSDPPVTVSEQ</sequence>